<evidence type="ECO:0000313" key="2">
    <source>
        <dbReference type="Proteomes" id="UP001235343"/>
    </source>
</evidence>
<accession>A0ABT7L9B4</accession>
<protein>
    <submittedName>
        <fullName evidence="1">Uncharacterized protein</fullName>
    </submittedName>
</protein>
<name>A0ABT7L9B4_9BACI</name>
<proteinExistence type="predicted"/>
<sequence>MKETNSCQTVVIYLTNHTAFPTEALNESYRHTRHVDFSIEHLYWLSCREFYHVISNVKYCTPQDERLLKALTKLLEKKGLQSFGGFQEFIKPVTALGNRYESEQELLSWNVIEKVSEVEWKYRGI</sequence>
<reference evidence="1 2" key="1">
    <citation type="submission" date="2023-06" db="EMBL/GenBank/DDBJ databases">
        <title>Aquibacillus rhizosphaerae LR5S19.</title>
        <authorList>
            <person name="Sun J.-Q."/>
        </authorList>
    </citation>
    <scope>NUCLEOTIDE SEQUENCE [LARGE SCALE GENOMIC DNA]</scope>
    <source>
        <strain evidence="1 2">LR5S19</strain>
    </source>
</reference>
<dbReference type="Proteomes" id="UP001235343">
    <property type="component" value="Unassembled WGS sequence"/>
</dbReference>
<gene>
    <name evidence="1" type="ORF">QQS35_18660</name>
</gene>
<dbReference type="RefSeq" id="WP_285933730.1">
    <property type="nucleotide sequence ID" value="NZ_JASTZU010000058.1"/>
</dbReference>
<evidence type="ECO:0000313" key="1">
    <source>
        <dbReference type="EMBL" id="MDL4842460.1"/>
    </source>
</evidence>
<comment type="caution">
    <text evidence="1">The sequence shown here is derived from an EMBL/GenBank/DDBJ whole genome shotgun (WGS) entry which is preliminary data.</text>
</comment>
<organism evidence="1 2">
    <name type="scientific">Aquibacillus rhizosphaerae</name>
    <dbReference type="NCBI Taxonomy" id="3051431"/>
    <lineage>
        <taxon>Bacteria</taxon>
        <taxon>Bacillati</taxon>
        <taxon>Bacillota</taxon>
        <taxon>Bacilli</taxon>
        <taxon>Bacillales</taxon>
        <taxon>Bacillaceae</taxon>
        <taxon>Aquibacillus</taxon>
    </lineage>
</organism>
<keyword evidence="2" id="KW-1185">Reference proteome</keyword>
<dbReference type="EMBL" id="JASTZU010000058">
    <property type="protein sequence ID" value="MDL4842460.1"/>
    <property type="molecule type" value="Genomic_DNA"/>
</dbReference>